<feature type="domain" description="YdhG-like" evidence="1">
    <location>
        <begin position="20"/>
        <end position="71"/>
    </location>
</feature>
<sequence length="195" mass="21637">MPTPDPRVDAYIASAAAFAQPILREIRQRVHAACPEAEEAIKWGMPAFLHRGRLLCGMAAFKAHAALNLWSRDGGRQDDGEAMGQYGRLLSVADLPGKRAFAGQLRQAMQRIDGGAPALKRTPRPPLPMLPAFAQALAAAPQARATFDGFAASAQRDYLEWIGEAKRETTRQQRIAQAIEWLAQGRRRHWKHEKH</sequence>
<dbReference type="Gene3D" id="3.90.1150.200">
    <property type="match status" value="1"/>
</dbReference>
<gene>
    <name evidence="2" type="ORF">ABB22_01575</name>
</gene>
<evidence type="ECO:0000313" key="2">
    <source>
        <dbReference type="EMBL" id="KRG60608.1"/>
    </source>
</evidence>
<comment type="caution">
    <text evidence="2">The sequence shown here is derived from an EMBL/GenBank/DDBJ whole genome shotgun (WGS) entry which is preliminary data.</text>
</comment>
<accession>A0ABR5NP97</accession>
<dbReference type="InterPro" id="IPR014922">
    <property type="entry name" value="YdhG-like"/>
</dbReference>
<dbReference type="Pfam" id="PF08818">
    <property type="entry name" value="DUF1801"/>
    <property type="match status" value="1"/>
</dbReference>
<dbReference type="EMBL" id="LDJG01000002">
    <property type="protein sequence ID" value="KRG60608.1"/>
    <property type="molecule type" value="Genomic_DNA"/>
</dbReference>
<organism evidence="2 3">
    <name type="scientific">Stenotrophomonas nitritireducens</name>
    <dbReference type="NCBI Taxonomy" id="83617"/>
    <lineage>
        <taxon>Bacteria</taxon>
        <taxon>Pseudomonadati</taxon>
        <taxon>Pseudomonadota</taxon>
        <taxon>Gammaproteobacteria</taxon>
        <taxon>Lysobacterales</taxon>
        <taxon>Lysobacteraceae</taxon>
        <taxon>Stenotrophomonas</taxon>
    </lineage>
</organism>
<dbReference type="SUPFAM" id="SSF159888">
    <property type="entry name" value="YdhG-like"/>
    <property type="match status" value="1"/>
</dbReference>
<proteinExistence type="predicted"/>
<name>A0ABR5NP97_9GAMM</name>
<evidence type="ECO:0000259" key="1">
    <source>
        <dbReference type="Pfam" id="PF08818"/>
    </source>
</evidence>
<dbReference type="Proteomes" id="UP000050902">
    <property type="component" value="Unassembled WGS sequence"/>
</dbReference>
<evidence type="ECO:0000313" key="3">
    <source>
        <dbReference type="Proteomes" id="UP000050902"/>
    </source>
</evidence>
<keyword evidence="3" id="KW-1185">Reference proteome</keyword>
<dbReference type="RefSeq" id="WP_055766974.1">
    <property type="nucleotide sequence ID" value="NZ_LDJG01000002.1"/>
</dbReference>
<dbReference type="Pfam" id="PF13376">
    <property type="entry name" value="OmdA"/>
    <property type="match status" value="1"/>
</dbReference>
<reference evidence="2 3" key="1">
    <citation type="submission" date="2015-05" db="EMBL/GenBank/DDBJ databases">
        <title>Genome sequencing and analysis of members of genus Stenotrophomonas.</title>
        <authorList>
            <person name="Patil P.P."/>
            <person name="Midha S."/>
            <person name="Patil P.B."/>
        </authorList>
    </citation>
    <scope>NUCLEOTIDE SEQUENCE [LARGE SCALE GENOMIC DNA]</scope>
    <source>
        <strain evidence="2 3">DSM 12575</strain>
    </source>
</reference>
<protein>
    <recommendedName>
        <fullName evidence="1">YdhG-like domain-containing protein</fullName>
    </recommendedName>
</protein>